<feature type="coiled-coil region" evidence="1">
    <location>
        <begin position="1363"/>
        <end position="1401"/>
    </location>
</feature>
<evidence type="ECO:0000256" key="1">
    <source>
        <dbReference type="SAM" id="Coils"/>
    </source>
</evidence>
<keyword evidence="5" id="KW-1185">Reference proteome</keyword>
<dbReference type="GeneTree" id="ENSGT00620000087961"/>
<feature type="region of interest" description="Disordered" evidence="2">
    <location>
        <begin position="516"/>
        <end position="716"/>
    </location>
</feature>
<organism evidence="4 5">
    <name type="scientific">Eptatretus burgeri</name>
    <name type="common">Inshore hagfish</name>
    <dbReference type="NCBI Taxonomy" id="7764"/>
    <lineage>
        <taxon>Eukaryota</taxon>
        <taxon>Metazoa</taxon>
        <taxon>Chordata</taxon>
        <taxon>Craniata</taxon>
        <taxon>Vertebrata</taxon>
        <taxon>Cyclostomata</taxon>
        <taxon>Myxini</taxon>
        <taxon>Myxiniformes</taxon>
        <taxon>Myxinidae</taxon>
        <taxon>Eptatretinae</taxon>
        <taxon>Eptatretus</taxon>
    </lineage>
</organism>
<feature type="region of interest" description="Disordered" evidence="2">
    <location>
        <begin position="785"/>
        <end position="813"/>
    </location>
</feature>
<evidence type="ECO:0000313" key="4">
    <source>
        <dbReference type="Ensembl" id="ENSEBUP00000012781.1"/>
    </source>
</evidence>
<accession>A0A8C4QB07</accession>
<feature type="compositionally biased region" description="Acidic residues" evidence="2">
    <location>
        <begin position="405"/>
        <end position="414"/>
    </location>
</feature>
<keyword evidence="3" id="KW-0732">Signal</keyword>
<proteinExistence type="predicted"/>
<feature type="compositionally biased region" description="Polar residues" evidence="2">
    <location>
        <begin position="695"/>
        <end position="716"/>
    </location>
</feature>
<reference evidence="4" key="2">
    <citation type="submission" date="2025-09" db="UniProtKB">
        <authorList>
            <consortium name="Ensembl"/>
        </authorList>
    </citation>
    <scope>IDENTIFICATION</scope>
</reference>
<feature type="compositionally biased region" description="Basic and acidic residues" evidence="2">
    <location>
        <begin position="415"/>
        <end position="431"/>
    </location>
</feature>
<dbReference type="GO" id="GO:1904071">
    <property type="term" value="P:presynaptic active zone assembly"/>
    <property type="evidence" value="ECO:0007669"/>
    <property type="project" value="TreeGrafter"/>
</dbReference>
<dbReference type="PANTHER" id="PTHR14113">
    <property type="entry name" value="PICCOLO/BASSOON"/>
    <property type="match status" value="1"/>
</dbReference>
<sequence>MPPPLLHPLSTVPFVLLCHGSFCVLAPPRTSTLGTKNNVPSFVFSVGNNEKYYVVIVYFFSQGINNAIHQKESLQKNQYNSRLTQIQSSYTADNTPLEKTSKAFLQTPERKHHSQTRKKITTHSGTEMKMTQNYYNDFAVIFDNMEQSRPVSLSISSDTVHLHEDNSIDDKEVEVSWPESLDSLDEELARIERHDMVEDSSESTPSPLPPKPEGQESGGNTCEDDHMHEHMKKRTVDEDCSLSEKNDFICIRANNLNEDSTKVSSIIVPESKKKEYLFDEGNNSKCEMNMNHDELQHYLEQVHPLEQLDVFVCSTTRNKHGTFDKEPELEMESLTNSAKERPQGKDLFGLSADPYATPEGCSSASLSSVDEDSDGSPSSLETEDGKKQKKPKYHAHGSQLPTIEDSSEDEELREEELLKEQERLLEQEQQLRKALGRKSRREKEEMRGQRRRQRSRASPSNLSPIEDASPTEELRQAAEMEELQRSSCSEYSPSAESEPEVFESYAEKLLKLQQEFHLLTTHPSGGKPVKKNGEYSQRQSRKSSGKKLKSAEEVYEEMMQKAQLSQSSSSKELSYSAVDGINDAPPLKNVKEDTDHDRQSASKNSQKYNGYSQANEQFTVLQNKNDDASFTNRNAVKGPEQEFQASQENHSPRHWLSNSSEESFAMPNVRTEEQTGLSSFGTSSHRPASVEPKFQTCQTKRLGEGTSTNSFDSKEQCISSDAQAVVTSGKGRASQTQEFSQRMSPQPRSASAVKEAQTTSEKHSHVAETVSRSLQHFGCQTDVQSNGKYTQGSSRLTKTPIVPNDETVTSSNNDQLRTYDPNCGLKLEDERTVVCCDVVYKLPFMRPKVTEQAFPTTQMSEQPSNKENKEVQVDMDVVGFSSLRPSYSDTNLVDSYHRQECQHGNRRNKARYTCDYMIEKRAALCQKPIRRYNSDLSIAKTDRECQCFHSPVNDDKYWHSTADTIQEINKLCAELKELQQQWVAYNHQREHEQASQLQTRVTTLLPPNVAQQGSSKSFKGNVQQLPSSSFSEIDTCLLKDKSALNQPCPFPESRISTSATIICTTTTCVLSSIPITTQPISLLVPGFRQSPNQDCIRFSIPNTSANTFTMSSYPRSQNLPHQPSLGLVRSIGPQSIFSSSLGAVPFSRGAAPLQFGREGAVQGFISPLQQYQGGPFVYGKPALTRCIQSTKPENLPCAIPMQHAFSGITSINGETGLGIPTKTQLLQQQLNIINSMLQRNASFSPWPLMSQNQRPDVSGRDKTINVPIHPLTALSSSLPPSNAANALNRVDVASYGNLHVRNELVQSNAYENNGSKQDKLSDVKKEADSNAPKDLTKESEEMAKARASSNSFGTQNDVYKQHQQQIVLEYRRVQEELDRERREMQRQLEQEKQVVQSELQHLWGMKQQIWQQQQEVRQAELAQQLELVAQQRKQLVNMQQLQQQLQQQIEEQNMKKIPLLRESCDYIHSSTGYTHARTDEKVGLYPHPSCPVHKPASQIAVDVTQQVTHQPIASPTVELSAKESKGRRAMRRKSFAITARTSTEEDDEASQDDEYVTLPRRRLRANSGVQTDDEERTQSHGSRRRLAHRKVDCSVQTDDEDNEDKYEYGDGTTTKPKLGYLERSKMPIQYEVRAANIGTPTQIVTDCFVQTKTRETKDFASVKSAPRPPTDTILQTATPPQNVEGFIFPGHRVCEPQLSFGPQSIQSQITPEQYFLALSLQGNAVNYLPRFDGRMNSQAQHQLRASSTMLPTATATTHPAMSLAMEREHLLREIDKELQLVEKASSKLQRQQPHLHTAHKDSHNHTGGVSVQMVNPEQVCTDNGQRLIHFQAYSIGEENICGITSESPQKHQGQVWEHVPEQRVAASNFRRYSKGLRLATL</sequence>
<feature type="compositionally biased region" description="Polar residues" evidence="2">
    <location>
        <begin position="1347"/>
        <end position="1356"/>
    </location>
</feature>
<dbReference type="GO" id="GO:0098978">
    <property type="term" value="C:glutamatergic synapse"/>
    <property type="evidence" value="ECO:0007669"/>
    <property type="project" value="TreeGrafter"/>
</dbReference>
<dbReference type="InterPro" id="IPR052098">
    <property type="entry name" value="Presynaptic_Scaffold_Bsn/Pclo"/>
</dbReference>
<feature type="signal peptide" evidence="3">
    <location>
        <begin position="1"/>
        <end position="20"/>
    </location>
</feature>
<feature type="compositionally biased region" description="Low complexity" evidence="2">
    <location>
        <begin position="486"/>
        <end position="496"/>
    </location>
</feature>
<feature type="compositionally biased region" description="Low complexity" evidence="2">
    <location>
        <begin position="561"/>
        <end position="577"/>
    </location>
</feature>
<feature type="region of interest" description="Disordered" evidence="2">
    <location>
        <begin position="728"/>
        <end position="762"/>
    </location>
</feature>
<dbReference type="GO" id="GO:0098882">
    <property type="term" value="F:structural constituent of presynaptic active zone"/>
    <property type="evidence" value="ECO:0007669"/>
    <property type="project" value="TreeGrafter"/>
</dbReference>
<feature type="compositionally biased region" description="Polar residues" evidence="2">
    <location>
        <begin position="674"/>
        <end position="686"/>
    </location>
</feature>
<feature type="compositionally biased region" description="Basic and acidic residues" evidence="2">
    <location>
        <begin position="1316"/>
        <end position="1328"/>
    </location>
</feature>
<feature type="coiled-coil region" evidence="1">
    <location>
        <begin position="1428"/>
        <end position="1455"/>
    </location>
</feature>
<feature type="region of interest" description="Disordered" evidence="2">
    <location>
        <begin position="321"/>
        <end position="502"/>
    </location>
</feature>
<feature type="coiled-coil region" evidence="1">
    <location>
        <begin position="961"/>
        <end position="988"/>
    </location>
</feature>
<feature type="compositionally biased region" description="Basic and acidic residues" evidence="2">
    <location>
        <begin position="472"/>
        <end position="484"/>
    </location>
</feature>
<dbReference type="GO" id="GO:0030424">
    <property type="term" value="C:axon"/>
    <property type="evidence" value="ECO:0007669"/>
    <property type="project" value="TreeGrafter"/>
</dbReference>
<feature type="region of interest" description="Disordered" evidence="2">
    <location>
        <begin position="195"/>
        <end position="225"/>
    </location>
</feature>
<feature type="region of interest" description="Disordered" evidence="2">
    <location>
        <begin position="1306"/>
        <end position="1356"/>
    </location>
</feature>
<feature type="compositionally biased region" description="Polar residues" evidence="2">
    <location>
        <begin position="733"/>
        <end position="749"/>
    </location>
</feature>
<dbReference type="PANTHER" id="PTHR14113:SF13">
    <property type="match status" value="1"/>
</dbReference>
<feature type="chain" id="PRO_5034153800" evidence="3">
    <location>
        <begin position="21"/>
        <end position="1881"/>
    </location>
</feature>
<evidence type="ECO:0000313" key="5">
    <source>
        <dbReference type="Proteomes" id="UP000694388"/>
    </source>
</evidence>
<evidence type="ECO:0000256" key="3">
    <source>
        <dbReference type="SAM" id="SignalP"/>
    </source>
</evidence>
<name>A0A8C4QB07_EPTBU</name>
<feature type="compositionally biased region" description="Polar residues" evidence="2">
    <location>
        <begin position="1306"/>
        <end position="1315"/>
    </location>
</feature>
<feature type="compositionally biased region" description="Basic residues" evidence="2">
    <location>
        <begin position="539"/>
        <end position="548"/>
    </location>
</feature>
<feature type="compositionally biased region" description="Polar residues" evidence="2">
    <location>
        <begin position="601"/>
        <end position="634"/>
    </location>
</feature>
<dbReference type="Ensembl" id="ENSEBUT00000013357.1">
    <property type="protein sequence ID" value="ENSEBUP00000012781.1"/>
    <property type="gene ID" value="ENSEBUG00000008096.1"/>
</dbReference>
<dbReference type="Proteomes" id="UP000694388">
    <property type="component" value="Unplaced"/>
</dbReference>
<feature type="region of interest" description="Disordered" evidence="2">
    <location>
        <begin position="1513"/>
        <end position="1613"/>
    </location>
</feature>
<feature type="compositionally biased region" description="Basic and acidic residues" evidence="2">
    <location>
        <begin position="589"/>
        <end position="600"/>
    </location>
</feature>
<dbReference type="GO" id="GO:0098982">
    <property type="term" value="C:GABA-ergic synapse"/>
    <property type="evidence" value="ECO:0007669"/>
    <property type="project" value="TreeGrafter"/>
</dbReference>
<feature type="compositionally biased region" description="Polar residues" evidence="2">
    <location>
        <begin position="785"/>
        <end position="797"/>
    </location>
</feature>
<reference evidence="4" key="1">
    <citation type="submission" date="2025-08" db="UniProtKB">
        <authorList>
            <consortium name="Ensembl"/>
        </authorList>
    </citation>
    <scope>IDENTIFICATION</scope>
</reference>
<dbReference type="GO" id="GO:0048788">
    <property type="term" value="C:cytoskeleton of presynaptic active zone"/>
    <property type="evidence" value="ECO:0007669"/>
    <property type="project" value="TreeGrafter"/>
</dbReference>
<feature type="compositionally biased region" description="Basic and acidic residues" evidence="2">
    <location>
        <begin position="1334"/>
        <end position="1344"/>
    </location>
</feature>
<feature type="compositionally biased region" description="Acidic residues" evidence="2">
    <location>
        <begin position="1544"/>
        <end position="1555"/>
    </location>
</feature>
<evidence type="ECO:0000256" key="2">
    <source>
        <dbReference type="SAM" id="MobiDB-lite"/>
    </source>
</evidence>
<protein>
    <submittedName>
        <fullName evidence="4">Uncharacterized protein</fullName>
    </submittedName>
</protein>
<keyword evidence="1" id="KW-0175">Coiled coil</keyword>
<dbReference type="GO" id="GO:0035418">
    <property type="term" value="P:protein localization to synapse"/>
    <property type="evidence" value="ECO:0007669"/>
    <property type="project" value="TreeGrafter"/>
</dbReference>